<gene>
    <name evidence="2" type="ORF">THRCLA_20506</name>
</gene>
<keyword evidence="3" id="KW-1185">Reference proteome</keyword>
<organism evidence="2 3">
    <name type="scientific">Thraustotheca clavata</name>
    <dbReference type="NCBI Taxonomy" id="74557"/>
    <lineage>
        <taxon>Eukaryota</taxon>
        <taxon>Sar</taxon>
        <taxon>Stramenopiles</taxon>
        <taxon>Oomycota</taxon>
        <taxon>Saprolegniomycetes</taxon>
        <taxon>Saprolegniales</taxon>
        <taxon>Achlyaceae</taxon>
        <taxon>Thraustotheca</taxon>
    </lineage>
</organism>
<sequence length="415" mass="44799">MSETITAPGLVQKEWSSNSTIEGLYLHLPGRVVVSYDANSTSSVAVTISSDTPELLDLVSTQVDLRSFDVLIEFGGYDILVDGDHPVINITTLHPNQITSGALLVNVVLNDTVTYLWTQAQTIIRTGVLDTSSATKLKVNVQDNGSLYYADTEGINVAEFLIDVSDSALLQLTTPNLAVSSKLSLSAEDNGVIAIAADATKAKTIKSDAEDSGAIYIEATKSFFADKLISDAEDSGTINYYPQGTCETSKVDAEDDGSVFIGSIVCVDSYASASDVGSIVLQTTGILHASTEDDGVIEYFNATPSRLPKTHKPSRWFKSRDAQVLHTTKNEYQTYKFLPTPPSEPIAVTLYPLHSRGYWGWIFGGGSATIALKATQTPLQSSMQTSAIVASVAIMVFVALFLFKRASRRPYQRLH</sequence>
<dbReference type="PANTHER" id="PTHR39200">
    <property type="entry name" value="HYPOTHETICAL EXPORTED PROTEIN"/>
    <property type="match status" value="1"/>
</dbReference>
<protein>
    <submittedName>
        <fullName evidence="2">Uncharacterized protein</fullName>
    </submittedName>
</protein>
<dbReference type="EMBL" id="JNBS01000408">
    <property type="protein sequence ID" value="OQS05876.1"/>
    <property type="molecule type" value="Genomic_DNA"/>
</dbReference>
<reference evidence="2 3" key="1">
    <citation type="journal article" date="2014" name="Genome Biol. Evol.">
        <title>The secreted proteins of Achlya hypogyna and Thraustotheca clavata identify the ancestral oomycete secretome and reveal gene acquisitions by horizontal gene transfer.</title>
        <authorList>
            <person name="Misner I."/>
            <person name="Blouin N."/>
            <person name="Leonard G."/>
            <person name="Richards T.A."/>
            <person name="Lane C.E."/>
        </authorList>
    </citation>
    <scope>NUCLEOTIDE SEQUENCE [LARGE SCALE GENOMIC DNA]</scope>
    <source>
        <strain evidence="2 3">ATCC 34112</strain>
    </source>
</reference>
<evidence type="ECO:0000256" key="1">
    <source>
        <dbReference type="SAM" id="Phobius"/>
    </source>
</evidence>
<keyword evidence="1" id="KW-0472">Membrane</keyword>
<dbReference type="PANTHER" id="PTHR39200:SF1">
    <property type="entry name" value="AUTO-TRANSPORTER ADHESIN HEAD GIN DOMAIN-CONTAINING PROTEIN-RELATED"/>
    <property type="match status" value="1"/>
</dbReference>
<comment type="caution">
    <text evidence="2">The sequence shown here is derived from an EMBL/GenBank/DDBJ whole genome shotgun (WGS) entry which is preliminary data.</text>
</comment>
<keyword evidence="1" id="KW-0812">Transmembrane</keyword>
<evidence type="ECO:0000313" key="3">
    <source>
        <dbReference type="Proteomes" id="UP000243217"/>
    </source>
</evidence>
<accession>A0A1W0A6H0</accession>
<feature type="transmembrane region" description="Helical" evidence="1">
    <location>
        <begin position="383"/>
        <end position="403"/>
    </location>
</feature>
<dbReference type="Proteomes" id="UP000243217">
    <property type="component" value="Unassembled WGS sequence"/>
</dbReference>
<proteinExistence type="predicted"/>
<evidence type="ECO:0000313" key="2">
    <source>
        <dbReference type="EMBL" id="OQS05876.1"/>
    </source>
</evidence>
<name>A0A1W0A6H0_9STRA</name>
<dbReference type="Gene3D" id="2.160.20.120">
    <property type="match status" value="1"/>
</dbReference>
<dbReference type="AlphaFoldDB" id="A0A1W0A6H0"/>
<dbReference type="OrthoDB" id="79042at2759"/>
<keyword evidence="1" id="KW-1133">Transmembrane helix</keyword>